<protein>
    <submittedName>
        <fullName evidence="2">Small proline-rich protein 4</fullName>
    </submittedName>
</protein>
<dbReference type="PRINTS" id="PR00021">
    <property type="entry name" value="PRORICH"/>
</dbReference>
<evidence type="ECO:0000256" key="1">
    <source>
        <dbReference type="SAM" id="MobiDB-lite"/>
    </source>
</evidence>
<dbReference type="AlphaFoldDB" id="A0A8C6H360"/>
<dbReference type="Ensembl" id="ENSMSIT00000018338.1">
    <property type="protein sequence ID" value="ENSMSIP00000014428.1"/>
    <property type="gene ID" value="ENSMSIG00000012447.1"/>
</dbReference>
<dbReference type="GeneTree" id="ENSGT00730000111626"/>
<feature type="region of interest" description="Disordered" evidence="1">
    <location>
        <begin position="38"/>
        <end position="77"/>
    </location>
</feature>
<reference evidence="2" key="2">
    <citation type="submission" date="2025-09" db="UniProtKB">
        <authorList>
            <consortium name="Ensembl"/>
        </authorList>
    </citation>
    <scope>IDENTIFICATION</scope>
</reference>
<name>A0A8C6H360_MUSSI</name>
<keyword evidence="3" id="KW-1185">Reference proteome</keyword>
<evidence type="ECO:0000313" key="3">
    <source>
        <dbReference type="Proteomes" id="UP000694415"/>
    </source>
</evidence>
<organism evidence="2 3">
    <name type="scientific">Mus spicilegus</name>
    <name type="common">Mound-building mouse</name>
    <dbReference type="NCBI Taxonomy" id="10103"/>
    <lineage>
        <taxon>Eukaryota</taxon>
        <taxon>Metazoa</taxon>
        <taxon>Chordata</taxon>
        <taxon>Craniata</taxon>
        <taxon>Vertebrata</taxon>
        <taxon>Euteleostomi</taxon>
        <taxon>Mammalia</taxon>
        <taxon>Eutheria</taxon>
        <taxon>Euarchontoglires</taxon>
        <taxon>Glires</taxon>
        <taxon>Rodentia</taxon>
        <taxon>Myomorpha</taxon>
        <taxon>Muroidea</taxon>
        <taxon>Muridae</taxon>
        <taxon>Murinae</taxon>
        <taxon>Mus</taxon>
        <taxon>Mus</taxon>
    </lineage>
</organism>
<accession>A0A8C6H360</accession>
<evidence type="ECO:0000313" key="2">
    <source>
        <dbReference type="Ensembl" id="ENSMSIP00000014428.1"/>
    </source>
</evidence>
<dbReference type="Proteomes" id="UP000694415">
    <property type="component" value="Unplaced"/>
</dbReference>
<reference evidence="2" key="1">
    <citation type="submission" date="2025-08" db="UniProtKB">
        <authorList>
            <consortium name="Ensembl"/>
        </authorList>
    </citation>
    <scope>IDENTIFICATION</scope>
</reference>
<proteinExistence type="predicted"/>
<sequence length="77" mass="8619">MPSHQHQNQQQCTPQAQQQQVKQPCQPPPTKCQEACVPKTKDPCVPQAKKQCPVRSTTNPAQEKCPSAQQDPKCKQK</sequence>